<dbReference type="SUPFAM" id="SSF53187">
    <property type="entry name" value="Zn-dependent exopeptidases"/>
    <property type="match status" value="2"/>
</dbReference>
<evidence type="ECO:0000256" key="4">
    <source>
        <dbReference type="SAM" id="MobiDB-lite"/>
    </source>
</evidence>
<feature type="compositionally biased region" description="Basic residues" evidence="4">
    <location>
        <begin position="1165"/>
        <end position="1178"/>
    </location>
</feature>
<feature type="compositionally biased region" description="Low complexity" evidence="4">
    <location>
        <begin position="1100"/>
        <end position="1110"/>
    </location>
</feature>
<evidence type="ECO:0000313" key="7">
    <source>
        <dbReference type="Proteomes" id="UP001374579"/>
    </source>
</evidence>
<feature type="compositionally biased region" description="Basic residues" evidence="4">
    <location>
        <begin position="1249"/>
        <end position="1258"/>
    </location>
</feature>
<dbReference type="InterPro" id="IPR050821">
    <property type="entry name" value="Cytosolic_carboxypeptidase"/>
</dbReference>
<dbReference type="InterPro" id="IPR000834">
    <property type="entry name" value="Peptidase_M14"/>
</dbReference>
<dbReference type="GO" id="GO:0004181">
    <property type="term" value="F:metallocarboxypeptidase activity"/>
    <property type="evidence" value="ECO:0007669"/>
    <property type="project" value="InterPro"/>
</dbReference>
<dbReference type="Gene3D" id="3.40.630.10">
    <property type="entry name" value="Zn peptidases"/>
    <property type="match status" value="2"/>
</dbReference>
<sequence>MEARIGNLTFSSKFDSGNLAKVEKVTKDEEEEPVNSTSRDEVLPVPVPKSVCNVCWGRLPCFCTAKHKGSRHKGTDANYFIGAELKPDSEFNVWTKPDCAGTPAENGNRSWFYFGIRGWSPNRLIKINIMNMNRQGKLYSQGHIPFTRIMPVRPKWERIRDKPSYETVDGQFILSFTYRFPDVKGGTCYFAFCYPWSYTESQEQMAELDTKFAHSADLSPDSPPKSIYYHRELLCYSLDKLRVDLLTITSCHGMTNYREPRFDKHLFPDKEKPRCRKFQGKRVFLLSSRVHPGETPASFVYNGFLDFILRENDPRAAQLRQQFVFKLIPMLNPDGVMRGHYRTDQRGMNLNRMYLDPSPLLHPPIYASKSLLVYHHVENRVPRDNGELQDIRVNFPQAQGEDQPKLTDRQSKDRLMGRGNGSSEGDSTVSLSFSHSHELDGNETPVGSSTQTHFFPAPEESNAAVMSVTVKHTEVKSRSPWLGTGNSSQLTRSELVTETMKIEPLNLADLDVSDGSTSDQSGGETYKANKLHPTSSSSSLFSLLDQKNEAMEGVDVRPVDSELRLRLSELNMSEDLNPNSAMTDFCLDSEREVSDRLGNEGSEDEEEPGTMEGLSGTCAPHLADPKLKEILPHESGIAFYVDLHGHASKRGCFIYGNFFDNEDVQVENMLYAKLIAVNTAHFDFSGCNFSERNMYLKDKRDGLSKEGSGRVGIFKAIGIIHSYTLECNYNMGRIVNPVPPAYGDDGRATPPPLAGFPPKYTQAHFEDVGRSVAMSALDMTESNPWSRLTMSEHCSLYGVRDWLRRYLRSLRGGPRLPRNPSLRSMNKNGNNGQPGRKDSQSGNGPAGRKDSQSNNGPPGRRDSQSNSGPPGRRDSQSSGPPGRRDSQGSYGQPGRRDNGRMGAADNNVRATMNRQNSQNSGPRKKELGPVREAGMRGNNSMSNLRNQHRANNANTLNTSSSAPKLSNAALDTRTMRHLSADSNLRLREEDKVQQLKNVNLKAIAKRGGPPSRIPLPTNPSQLTLTGAPSSANDSGPPSKYMKGNLRNTRSGPAGFNAVTRDKSKMAFLDANGGMTTGLSKTMPASTLHALLQPQHPSPTPSSIRSTSTPTLQLTGASHDGQGGGVLSIPPGHFPLGGSSGASTLSFGLMDMDSQSADITSDSNSSKRRRRYTNVKRKGVAPSPKPGGSKGQGQSKVTGGGVYNSNAELRSKSRWRKPRRSQHRNTDEGAALTEGEGPMEDGGVGQGRVPVHHRQKCKACKGEGRRTYSPYTATSSRAPAALPETPRHIISTPVRTSSHVSLRRTAATVTIKWEKPSTPRQNQSRMKREEEEEEVNSARHHIYWLEY</sequence>
<feature type="compositionally biased region" description="Basic and acidic residues" evidence="4">
    <location>
        <begin position="402"/>
        <end position="416"/>
    </location>
</feature>
<evidence type="ECO:0000313" key="6">
    <source>
        <dbReference type="EMBL" id="KAK7100672.1"/>
    </source>
</evidence>
<comment type="cofactor">
    <cofactor evidence="1">
        <name>Zn(2+)</name>
        <dbReference type="ChEBI" id="CHEBI:29105"/>
    </cofactor>
</comment>
<dbReference type="Pfam" id="PF00246">
    <property type="entry name" value="Peptidase_M14"/>
    <property type="match status" value="1"/>
</dbReference>
<feature type="compositionally biased region" description="Low complexity" evidence="4">
    <location>
        <begin position="811"/>
        <end position="824"/>
    </location>
</feature>
<feature type="active site" description="Proton donor/acceptor" evidence="3">
    <location>
        <position position="726"/>
    </location>
</feature>
<feature type="domain" description="Peptidase M14" evidence="5">
    <location>
        <begin position="194"/>
        <end position="780"/>
    </location>
</feature>
<organism evidence="6 7">
    <name type="scientific">Littorina saxatilis</name>
    <dbReference type="NCBI Taxonomy" id="31220"/>
    <lineage>
        <taxon>Eukaryota</taxon>
        <taxon>Metazoa</taxon>
        <taxon>Spiralia</taxon>
        <taxon>Lophotrochozoa</taxon>
        <taxon>Mollusca</taxon>
        <taxon>Gastropoda</taxon>
        <taxon>Caenogastropoda</taxon>
        <taxon>Littorinimorpha</taxon>
        <taxon>Littorinoidea</taxon>
        <taxon>Littorinidae</taxon>
        <taxon>Littorina</taxon>
    </lineage>
</organism>
<feature type="region of interest" description="Disordered" evidence="4">
    <location>
        <begin position="394"/>
        <end position="451"/>
    </location>
</feature>
<feature type="region of interest" description="Disordered" evidence="4">
    <location>
        <begin position="811"/>
        <end position="973"/>
    </location>
</feature>
<feature type="region of interest" description="Disordered" evidence="4">
    <location>
        <begin position="511"/>
        <end position="532"/>
    </location>
</feature>
<dbReference type="Proteomes" id="UP001374579">
    <property type="component" value="Unassembled WGS sequence"/>
</dbReference>
<protein>
    <recommendedName>
        <fullName evidence="5">Peptidase M14 domain-containing protein</fullName>
    </recommendedName>
</protein>
<dbReference type="PROSITE" id="PS52035">
    <property type="entry name" value="PEPTIDASE_M14"/>
    <property type="match status" value="1"/>
</dbReference>
<feature type="compositionally biased region" description="Basic residues" evidence="4">
    <location>
        <begin position="1211"/>
        <end position="1222"/>
    </location>
</feature>
<feature type="compositionally biased region" description="Polar residues" evidence="4">
    <location>
        <begin position="1018"/>
        <end position="1035"/>
    </location>
</feature>
<gene>
    <name evidence="6" type="ORF">V1264_023582</name>
</gene>
<feature type="compositionally biased region" description="Polar residues" evidence="4">
    <location>
        <begin position="908"/>
        <end position="921"/>
    </location>
</feature>
<name>A0AAN9B859_9CAEN</name>
<comment type="caution">
    <text evidence="6">The sequence shown here is derived from an EMBL/GenBank/DDBJ whole genome shotgun (WGS) entry which is preliminary data.</text>
</comment>
<feature type="compositionally biased region" description="Polar residues" evidence="4">
    <location>
        <begin position="421"/>
        <end position="434"/>
    </location>
</feature>
<evidence type="ECO:0000256" key="1">
    <source>
        <dbReference type="ARBA" id="ARBA00001947"/>
    </source>
</evidence>
<dbReference type="EMBL" id="JBAMIC010000011">
    <property type="protein sequence ID" value="KAK7100672.1"/>
    <property type="molecule type" value="Genomic_DNA"/>
</dbReference>
<feature type="compositionally biased region" description="Low complexity" evidence="4">
    <location>
        <begin position="950"/>
        <end position="962"/>
    </location>
</feature>
<feature type="region of interest" description="Disordered" evidence="4">
    <location>
        <begin position="1001"/>
        <end position="1056"/>
    </location>
</feature>
<evidence type="ECO:0000256" key="2">
    <source>
        <dbReference type="ARBA" id="ARBA00005988"/>
    </source>
</evidence>
<feature type="region of interest" description="Disordered" evidence="4">
    <location>
        <begin position="1313"/>
        <end position="1336"/>
    </location>
</feature>
<feature type="compositionally biased region" description="Polar residues" evidence="4">
    <location>
        <begin position="514"/>
        <end position="523"/>
    </location>
</feature>
<reference evidence="6 7" key="1">
    <citation type="submission" date="2024-02" db="EMBL/GenBank/DDBJ databases">
        <title>Chromosome-scale genome assembly of the rough periwinkle Littorina saxatilis.</title>
        <authorList>
            <person name="De Jode A."/>
            <person name="Faria R."/>
            <person name="Formenti G."/>
            <person name="Sims Y."/>
            <person name="Smith T.P."/>
            <person name="Tracey A."/>
            <person name="Wood J.M.D."/>
            <person name="Zagrodzka Z.B."/>
            <person name="Johannesson K."/>
            <person name="Butlin R.K."/>
            <person name="Leder E.H."/>
        </authorList>
    </citation>
    <scope>NUCLEOTIDE SEQUENCE [LARGE SCALE GENOMIC DNA]</scope>
    <source>
        <strain evidence="6">Snail1</strain>
        <tissue evidence="6">Muscle</tissue>
    </source>
</reference>
<dbReference type="Gene3D" id="2.60.40.3120">
    <property type="match status" value="1"/>
</dbReference>
<proteinExistence type="inferred from homology"/>
<dbReference type="GO" id="GO:0006508">
    <property type="term" value="P:proteolysis"/>
    <property type="evidence" value="ECO:0007669"/>
    <property type="project" value="InterPro"/>
</dbReference>
<feature type="region of interest" description="Disordered" evidence="4">
    <location>
        <begin position="593"/>
        <end position="614"/>
    </location>
</feature>
<evidence type="ECO:0000259" key="5">
    <source>
        <dbReference type="PROSITE" id="PS52035"/>
    </source>
</evidence>
<dbReference type="PANTHER" id="PTHR12756">
    <property type="entry name" value="CYTOSOLIC CARBOXYPEPTIDASE"/>
    <property type="match status" value="1"/>
</dbReference>
<feature type="region of interest" description="Disordered" evidence="4">
    <location>
        <begin position="1155"/>
        <end position="1278"/>
    </location>
</feature>
<evidence type="ECO:0000256" key="3">
    <source>
        <dbReference type="PROSITE-ProRule" id="PRU01379"/>
    </source>
</evidence>
<accession>A0AAN9B859</accession>
<dbReference type="PANTHER" id="PTHR12756:SF12">
    <property type="entry name" value="CYTOSOLIC CARBOXYPEPTIDASE-LIKE PROTEIN 5"/>
    <property type="match status" value="1"/>
</dbReference>
<dbReference type="GO" id="GO:0008270">
    <property type="term" value="F:zinc ion binding"/>
    <property type="evidence" value="ECO:0007669"/>
    <property type="project" value="InterPro"/>
</dbReference>
<feature type="region of interest" description="Disordered" evidence="4">
    <location>
        <begin position="1092"/>
        <end position="1124"/>
    </location>
</feature>
<comment type="similarity">
    <text evidence="2 3">Belongs to the peptidase M14 family.</text>
</comment>
<keyword evidence="7" id="KW-1185">Reference proteome</keyword>